<dbReference type="SUPFAM" id="SSF52279">
    <property type="entry name" value="Beta-D-glucan exohydrolase, C-terminal domain"/>
    <property type="match status" value="1"/>
</dbReference>
<dbReference type="GeneID" id="19197280"/>
<dbReference type="eggNOG" id="ENOG502QQ55">
    <property type="taxonomic scope" value="Eukaryota"/>
</dbReference>
<dbReference type="InterPro" id="IPR036881">
    <property type="entry name" value="Glyco_hydro_3_C_sf"/>
</dbReference>
<dbReference type="RefSeq" id="XP_007751353.1">
    <property type="nucleotide sequence ID" value="XM_007753163.1"/>
</dbReference>
<dbReference type="Proteomes" id="UP000019471">
    <property type="component" value="Unassembled WGS sequence"/>
</dbReference>
<comment type="similarity">
    <text evidence="1">Belongs to the glycosyl hydrolase 3 family.</text>
</comment>
<feature type="domain" description="Glycoside hydrolase family 3 C-terminal" evidence="6">
    <location>
        <begin position="77"/>
        <end position="264"/>
    </location>
</feature>
<dbReference type="HOGENOM" id="CLU_709808_0_0_1"/>
<evidence type="ECO:0000256" key="5">
    <source>
        <dbReference type="ARBA" id="ARBA00023326"/>
    </source>
</evidence>
<dbReference type="AlphaFoldDB" id="W9VKZ1"/>
<keyword evidence="2" id="KW-0378">Hydrolase</keyword>
<sequence>MYSYSAINGVLTCADPYILQTIVREHWNWTGSGQYMASDCDAIENADAYHHYTATGLQDVADTLIAALALQAAEEAIVLIKNDGVLPISLPADTNTNIAIIGGWANATTEMLGSYSGIAPYLHSPLYALQQLPHGNVLSSNEFGSPNTWYWNDALAACKAADFIIVADGISNSDKAEEHDRYTIAWPATTLEPINLAASLGIPIIVFQMGGGQLDDIVLLSNPNVSAVLWGWYLGMAGGDALVNIITGEVALAGRLPITQHPANYVNQVAISDMGLRPNATSGNPRRIYKWYDNALRPLQRLLAVKGGATSTATLQLTLDSLARHDEQGNTVLYPGDYGLLLDVPTQAVLNFTLTGSPVVLDQWAATTNLGSMERSATHASTLSWMSPD</sequence>
<dbReference type="EMBL" id="AMGX01000035">
    <property type="protein sequence ID" value="EXJ56327.1"/>
    <property type="molecule type" value="Genomic_DNA"/>
</dbReference>
<dbReference type="GO" id="GO:0046556">
    <property type="term" value="F:alpha-L-arabinofuranosidase activity"/>
    <property type="evidence" value="ECO:0007669"/>
    <property type="project" value="TreeGrafter"/>
</dbReference>
<evidence type="ECO:0000313" key="7">
    <source>
        <dbReference type="EMBL" id="EXJ56327.1"/>
    </source>
</evidence>
<comment type="caution">
    <text evidence="7">The sequence shown here is derived from an EMBL/GenBank/DDBJ whole genome shotgun (WGS) entry which is preliminary data.</text>
</comment>
<accession>W9VKZ1</accession>
<name>W9VKZ1_9EURO</name>
<dbReference type="STRING" id="1182543.W9VKZ1"/>
<evidence type="ECO:0000256" key="4">
    <source>
        <dbReference type="ARBA" id="ARBA00023295"/>
    </source>
</evidence>
<dbReference type="Pfam" id="PF01915">
    <property type="entry name" value="Glyco_hydro_3_C"/>
    <property type="match status" value="1"/>
</dbReference>
<keyword evidence="3" id="KW-0119">Carbohydrate metabolism</keyword>
<evidence type="ECO:0000313" key="8">
    <source>
        <dbReference type="Proteomes" id="UP000019471"/>
    </source>
</evidence>
<gene>
    <name evidence="7" type="ORF">A1O5_12594</name>
</gene>
<protein>
    <recommendedName>
        <fullName evidence="6">Glycoside hydrolase family 3 C-terminal domain-containing protein</fullName>
    </recommendedName>
</protein>
<keyword evidence="4" id="KW-0326">Glycosidase</keyword>
<proteinExistence type="inferred from homology"/>
<keyword evidence="8" id="KW-1185">Reference proteome</keyword>
<dbReference type="GO" id="GO:0031222">
    <property type="term" value="P:arabinan catabolic process"/>
    <property type="evidence" value="ECO:0007669"/>
    <property type="project" value="TreeGrafter"/>
</dbReference>
<dbReference type="InterPro" id="IPR044993">
    <property type="entry name" value="BXL"/>
</dbReference>
<dbReference type="PANTHER" id="PTHR42721">
    <property type="entry name" value="SUGAR HYDROLASE-RELATED"/>
    <property type="match status" value="1"/>
</dbReference>
<evidence type="ECO:0000256" key="3">
    <source>
        <dbReference type="ARBA" id="ARBA00023277"/>
    </source>
</evidence>
<dbReference type="GO" id="GO:0009044">
    <property type="term" value="F:xylan 1,4-beta-xylosidase activity"/>
    <property type="evidence" value="ECO:0007669"/>
    <property type="project" value="InterPro"/>
</dbReference>
<evidence type="ECO:0000259" key="6">
    <source>
        <dbReference type="Pfam" id="PF01915"/>
    </source>
</evidence>
<dbReference type="OrthoDB" id="47059at2759"/>
<dbReference type="InterPro" id="IPR017853">
    <property type="entry name" value="GH"/>
</dbReference>
<dbReference type="GO" id="GO:0045493">
    <property type="term" value="P:xylan catabolic process"/>
    <property type="evidence" value="ECO:0007669"/>
    <property type="project" value="InterPro"/>
</dbReference>
<dbReference type="SUPFAM" id="SSF51445">
    <property type="entry name" value="(Trans)glycosidases"/>
    <property type="match status" value="1"/>
</dbReference>
<evidence type="ECO:0000256" key="2">
    <source>
        <dbReference type="ARBA" id="ARBA00022801"/>
    </source>
</evidence>
<evidence type="ECO:0000256" key="1">
    <source>
        <dbReference type="ARBA" id="ARBA00005336"/>
    </source>
</evidence>
<dbReference type="Gene3D" id="3.40.50.1700">
    <property type="entry name" value="Glycoside hydrolase family 3 C-terminal domain"/>
    <property type="match status" value="1"/>
</dbReference>
<dbReference type="InterPro" id="IPR002772">
    <property type="entry name" value="Glyco_hydro_3_C"/>
</dbReference>
<reference evidence="7 8" key="1">
    <citation type="submission" date="2013-03" db="EMBL/GenBank/DDBJ databases">
        <title>The Genome Sequence of Cladophialophora psammophila CBS 110553.</title>
        <authorList>
            <consortium name="The Broad Institute Genomics Platform"/>
            <person name="Cuomo C."/>
            <person name="de Hoog S."/>
            <person name="Gorbushina A."/>
            <person name="Walker B."/>
            <person name="Young S.K."/>
            <person name="Zeng Q."/>
            <person name="Gargeya S."/>
            <person name="Fitzgerald M."/>
            <person name="Haas B."/>
            <person name="Abouelleil A."/>
            <person name="Allen A.W."/>
            <person name="Alvarado L."/>
            <person name="Arachchi H.M."/>
            <person name="Berlin A.M."/>
            <person name="Chapman S.B."/>
            <person name="Gainer-Dewar J."/>
            <person name="Goldberg J."/>
            <person name="Griggs A."/>
            <person name="Gujja S."/>
            <person name="Hansen M."/>
            <person name="Howarth C."/>
            <person name="Imamovic A."/>
            <person name="Ireland A."/>
            <person name="Larimer J."/>
            <person name="McCowan C."/>
            <person name="Murphy C."/>
            <person name="Pearson M."/>
            <person name="Poon T.W."/>
            <person name="Priest M."/>
            <person name="Roberts A."/>
            <person name="Saif S."/>
            <person name="Shea T."/>
            <person name="Sisk P."/>
            <person name="Sykes S."/>
            <person name="Wortman J."/>
            <person name="Nusbaum C."/>
            <person name="Birren B."/>
        </authorList>
    </citation>
    <scope>NUCLEOTIDE SEQUENCE [LARGE SCALE GENOMIC DNA]</scope>
    <source>
        <strain evidence="7 8">CBS 110553</strain>
    </source>
</reference>
<keyword evidence="5" id="KW-0624">Polysaccharide degradation</keyword>
<organism evidence="7 8">
    <name type="scientific">Cladophialophora psammophila CBS 110553</name>
    <dbReference type="NCBI Taxonomy" id="1182543"/>
    <lineage>
        <taxon>Eukaryota</taxon>
        <taxon>Fungi</taxon>
        <taxon>Dikarya</taxon>
        <taxon>Ascomycota</taxon>
        <taxon>Pezizomycotina</taxon>
        <taxon>Eurotiomycetes</taxon>
        <taxon>Chaetothyriomycetidae</taxon>
        <taxon>Chaetothyriales</taxon>
        <taxon>Herpotrichiellaceae</taxon>
        <taxon>Cladophialophora</taxon>
    </lineage>
</organism>
<dbReference type="PANTHER" id="PTHR42721:SF3">
    <property type="entry name" value="BETA-D-XYLOSIDASE 5-RELATED"/>
    <property type="match status" value="1"/>
</dbReference>